<accession>A0A9J6FCH2</accession>
<reference evidence="1 2" key="1">
    <citation type="journal article" date="2020" name="Cell">
        <title>Large-Scale Comparative Analyses of Tick Genomes Elucidate Their Genetic Diversity and Vector Capacities.</title>
        <authorList>
            <consortium name="Tick Genome and Microbiome Consortium (TIGMIC)"/>
            <person name="Jia N."/>
            <person name="Wang J."/>
            <person name="Shi W."/>
            <person name="Du L."/>
            <person name="Sun Y."/>
            <person name="Zhan W."/>
            <person name="Jiang J.F."/>
            <person name="Wang Q."/>
            <person name="Zhang B."/>
            <person name="Ji P."/>
            <person name="Bell-Sakyi L."/>
            <person name="Cui X.M."/>
            <person name="Yuan T.T."/>
            <person name="Jiang B.G."/>
            <person name="Yang W.F."/>
            <person name="Lam T.T."/>
            <person name="Chang Q.C."/>
            <person name="Ding S.J."/>
            <person name="Wang X.J."/>
            <person name="Zhu J.G."/>
            <person name="Ruan X.D."/>
            <person name="Zhao L."/>
            <person name="Wei J.T."/>
            <person name="Ye R.Z."/>
            <person name="Que T.C."/>
            <person name="Du C.H."/>
            <person name="Zhou Y.H."/>
            <person name="Cheng J.X."/>
            <person name="Dai P.F."/>
            <person name="Guo W.B."/>
            <person name="Han X.H."/>
            <person name="Huang E.J."/>
            <person name="Li L.F."/>
            <person name="Wei W."/>
            <person name="Gao Y.C."/>
            <person name="Liu J.Z."/>
            <person name="Shao H.Z."/>
            <person name="Wang X."/>
            <person name="Wang C.C."/>
            <person name="Yang T.C."/>
            <person name="Huo Q.B."/>
            <person name="Li W."/>
            <person name="Chen H.Y."/>
            <person name="Chen S.E."/>
            <person name="Zhou L.G."/>
            <person name="Ni X.B."/>
            <person name="Tian J.H."/>
            <person name="Sheng Y."/>
            <person name="Liu T."/>
            <person name="Pan Y.S."/>
            <person name="Xia L.Y."/>
            <person name="Li J."/>
            <person name="Zhao F."/>
            <person name="Cao W.C."/>
        </authorList>
    </citation>
    <scope>NUCLEOTIDE SEQUENCE [LARGE SCALE GENOMIC DNA]</scope>
    <source>
        <strain evidence="1">HaeL-2018</strain>
    </source>
</reference>
<keyword evidence="2" id="KW-1185">Reference proteome</keyword>
<dbReference type="AlphaFoldDB" id="A0A9J6FCH2"/>
<organism evidence="1 2">
    <name type="scientific">Haemaphysalis longicornis</name>
    <name type="common">Bush tick</name>
    <dbReference type="NCBI Taxonomy" id="44386"/>
    <lineage>
        <taxon>Eukaryota</taxon>
        <taxon>Metazoa</taxon>
        <taxon>Ecdysozoa</taxon>
        <taxon>Arthropoda</taxon>
        <taxon>Chelicerata</taxon>
        <taxon>Arachnida</taxon>
        <taxon>Acari</taxon>
        <taxon>Parasitiformes</taxon>
        <taxon>Ixodida</taxon>
        <taxon>Ixodoidea</taxon>
        <taxon>Ixodidae</taxon>
        <taxon>Haemaphysalinae</taxon>
        <taxon>Haemaphysalis</taxon>
    </lineage>
</organism>
<proteinExistence type="predicted"/>
<gene>
    <name evidence="1" type="ORF">HPB48_020477</name>
</gene>
<protein>
    <submittedName>
        <fullName evidence="1">Uncharacterized protein</fullName>
    </submittedName>
</protein>
<name>A0A9J6FCH2_HAELO</name>
<evidence type="ECO:0000313" key="2">
    <source>
        <dbReference type="Proteomes" id="UP000821853"/>
    </source>
</evidence>
<dbReference type="VEuPathDB" id="VectorBase:HLOH_049625"/>
<dbReference type="Proteomes" id="UP000821853">
    <property type="component" value="Chromosome 1"/>
</dbReference>
<dbReference type="EMBL" id="JABSTR010000001">
    <property type="protein sequence ID" value="KAH9360714.1"/>
    <property type="molecule type" value="Genomic_DNA"/>
</dbReference>
<comment type="caution">
    <text evidence="1">The sequence shown here is derived from an EMBL/GenBank/DDBJ whole genome shotgun (WGS) entry which is preliminary data.</text>
</comment>
<evidence type="ECO:0000313" key="1">
    <source>
        <dbReference type="EMBL" id="KAH9360714.1"/>
    </source>
</evidence>
<sequence length="145" mass="15921">MRRLNRTLGTGSPQIKWIFYKPIHKFLYPLATNDTSLTAESECGNEAVEEIIDRMECSYASADEDDDLAEDAGAVDAGPHVLLPAHGSPAACPEGSAPAAPQLLQAVPDASEARQPPRRKEATQWALLSQLVDEQRQLRLELRDQ</sequence>